<organism evidence="1">
    <name type="scientific">marine sediment metagenome</name>
    <dbReference type="NCBI Taxonomy" id="412755"/>
    <lineage>
        <taxon>unclassified sequences</taxon>
        <taxon>metagenomes</taxon>
        <taxon>ecological metagenomes</taxon>
    </lineage>
</organism>
<protein>
    <submittedName>
        <fullName evidence="1">Uncharacterized protein</fullName>
    </submittedName>
</protein>
<proteinExistence type="predicted"/>
<gene>
    <name evidence="1" type="ORF">S03H2_67104</name>
</gene>
<reference evidence="1" key="1">
    <citation type="journal article" date="2014" name="Front. Microbiol.">
        <title>High frequency of phylogenetically diverse reductive dehalogenase-homologous genes in deep subseafloor sedimentary metagenomes.</title>
        <authorList>
            <person name="Kawai M."/>
            <person name="Futagami T."/>
            <person name="Toyoda A."/>
            <person name="Takaki Y."/>
            <person name="Nishi S."/>
            <person name="Hori S."/>
            <person name="Arai W."/>
            <person name="Tsubouchi T."/>
            <person name="Morono Y."/>
            <person name="Uchiyama I."/>
            <person name="Ito T."/>
            <person name="Fujiyama A."/>
            <person name="Inagaki F."/>
            <person name="Takami H."/>
        </authorList>
    </citation>
    <scope>NUCLEOTIDE SEQUENCE</scope>
    <source>
        <strain evidence="1">Expedition CK06-06</strain>
    </source>
</reference>
<dbReference type="AlphaFoldDB" id="X1IUM1"/>
<accession>X1IUM1</accession>
<feature type="non-terminal residue" evidence="1">
    <location>
        <position position="46"/>
    </location>
</feature>
<dbReference type="EMBL" id="BARU01043881">
    <property type="protein sequence ID" value="GAH86121.1"/>
    <property type="molecule type" value="Genomic_DNA"/>
</dbReference>
<evidence type="ECO:0000313" key="1">
    <source>
        <dbReference type="EMBL" id="GAH86121.1"/>
    </source>
</evidence>
<sequence length="46" mass="5044">MRAPDFAITDATELKSREISYPTFLLSYFENLITMLGGIAASCSTP</sequence>
<name>X1IUM1_9ZZZZ</name>
<comment type="caution">
    <text evidence="1">The sequence shown here is derived from an EMBL/GenBank/DDBJ whole genome shotgun (WGS) entry which is preliminary data.</text>
</comment>